<evidence type="ECO:0000313" key="3">
    <source>
        <dbReference type="Proteomes" id="UP000177281"/>
    </source>
</evidence>
<evidence type="ECO:0000313" key="2">
    <source>
        <dbReference type="EMBL" id="OGE97286.1"/>
    </source>
</evidence>
<feature type="transmembrane region" description="Helical" evidence="1">
    <location>
        <begin position="6"/>
        <end position="24"/>
    </location>
</feature>
<keyword evidence="1" id="KW-0472">Membrane</keyword>
<gene>
    <name evidence="2" type="ORF">A3B10_04025</name>
</gene>
<accession>A0A1F5Q573</accession>
<protein>
    <submittedName>
        <fullName evidence="2">Uncharacterized protein</fullName>
    </submittedName>
</protein>
<comment type="caution">
    <text evidence="2">The sequence shown here is derived from an EMBL/GenBank/DDBJ whole genome shotgun (WGS) entry which is preliminary data.</text>
</comment>
<evidence type="ECO:0000256" key="1">
    <source>
        <dbReference type="SAM" id="Phobius"/>
    </source>
</evidence>
<dbReference type="EMBL" id="MFFB01000002">
    <property type="protein sequence ID" value="OGE97286.1"/>
    <property type="molecule type" value="Genomic_DNA"/>
</dbReference>
<sequence>MTSKFWVGLVAVAIIVGLALVFWIDSNRADDFDQNYDQTTDVDTDTDNTTAKSDSAALLETDLNAINLDGLDAEAGEIETQSGGL</sequence>
<organism evidence="2 3">
    <name type="scientific">Candidatus Doudnabacteria bacterium RIFCSPLOWO2_01_FULL_44_21</name>
    <dbReference type="NCBI Taxonomy" id="1817841"/>
    <lineage>
        <taxon>Bacteria</taxon>
        <taxon>Candidatus Doudnaibacteriota</taxon>
    </lineage>
</organism>
<reference evidence="2 3" key="1">
    <citation type="journal article" date="2016" name="Nat. Commun.">
        <title>Thousands of microbial genomes shed light on interconnected biogeochemical processes in an aquifer system.</title>
        <authorList>
            <person name="Anantharaman K."/>
            <person name="Brown C.T."/>
            <person name="Hug L.A."/>
            <person name="Sharon I."/>
            <person name="Castelle C.J."/>
            <person name="Probst A.J."/>
            <person name="Thomas B.C."/>
            <person name="Singh A."/>
            <person name="Wilkins M.J."/>
            <person name="Karaoz U."/>
            <person name="Brodie E.L."/>
            <person name="Williams K.H."/>
            <person name="Hubbard S.S."/>
            <person name="Banfield J.F."/>
        </authorList>
    </citation>
    <scope>NUCLEOTIDE SEQUENCE [LARGE SCALE GENOMIC DNA]</scope>
</reference>
<dbReference type="Proteomes" id="UP000177281">
    <property type="component" value="Unassembled WGS sequence"/>
</dbReference>
<proteinExistence type="predicted"/>
<dbReference type="AlphaFoldDB" id="A0A1F5Q573"/>
<dbReference type="STRING" id="1817841.A3B10_04025"/>
<keyword evidence="1" id="KW-1133">Transmembrane helix</keyword>
<name>A0A1F5Q573_9BACT</name>
<keyword evidence="1" id="KW-0812">Transmembrane</keyword>